<accession>A0A1S3HPV1</accession>
<dbReference type="AlphaFoldDB" id="A0A1S3HPV1"/>
<dbReference type="Proteomes" id="UP000085678">
    <property type="component" value="Unplaced"/>
</dbReference>
<dbReference type="PANTHER" id="PTHR28532">
    <property type="entry name" value="GEO13458P1"/>
    <property type="match status" value="1"/>
</dbReference>
<name>A0A1S3HPV1_LINAN</name>
<dbReference type="InterPro" id="IPR052436">
    <property type="entry name" value="LTO1_adapter"/>
</dbReference>
<protein>
    <submittedName>
        <fullName evidence="2">Oral cancer-overexpressed protein 1-like</fullName>
    </submittedName>
</protein>
<dbReference type="OrthoDB" id="48036at2759"/>
<dbReference type="KEGG" id="lak:106157122"/>
<dbReference type="STRING" id="7574.A0A1S3HPV1"/>
<reference evidence="2" key="1">
    <citation type="submission" date="2025-08" db="UniProtKB">
        <authorList>
            <consortium name="RefSeq"/>
        </authorList>
    </citation>
    <scope>IDENTIFICATION</scope>
    <source>
        <tissue evidence="2">Gonads</tissue>
    </source>
</reference>
<proteinExistence type="predicted"/>
<keyword evidence="1" id="KW-1185">Reference proteome</keyword>
<organism evidence="1 2">
    <name type="scientific">Lingula anatina</name>
    <name type="common">Brachiopod</name>
    <name type="synonym">Lingula unguis</name>
    <dbReference type="NCBI Taxonomy" id="7574"/>
    <lineage>
        <taxon>Eukaryota</taxon>
        <taxon>Metazoa</taxon>
        <taxon>Spiralia</taxon>
        <taxon>Lophotrochozoa</taxon>
        <taxon>Brachiopoda</taxon>
        <taxon>Linguliformea</taxon>
        <taxon>Lingulata</taxon>
        <taxon>Lingulida</taxon>
        <taxon>Linguloidea</taxon>
        <taxon>Lingulidae</taxon>
        <taxon>Lingula</taxon>
    </lineage>
</organism>
<gene>
    <name evidence="2" type="primary">LOC106157122</name>
</gene>
<dbReference type="GeneID" id="106157122"/>
<dbReference type="RefSeq" id="XP_013388078.1">
    <property type="nucleotide sequence ID" value="XM_013532624.1"/>
</dbReference>
<evidence type="ECO:0000313" key="1">
    <source>
        <dbReference type="Proteomes" id="UP000085678"/>
    </source>
</evidence>
<dbReference type="PANTHER" id="PTHR28532:SF1">
    <property type="entry name" value="ORAL CANCER OVEREXPRESSED 1"/>
    <property type="match status" value="1"/>
</dbReference>
<dbReference type="InParanoid" id="A0A1S3HPV1"/>
<evidence type="ECO:0000313" key="2">
    <source>
        <dbReference type="RefSeq" id="XP_013388078.1"/>
    </source>
</evidence>
<dbReference type="OMA" id="FKQVCSM"/>
<sequence>MATPLDELDVNSCFDDIALAENKFQSEGFTEGLQTGRTQGYNEGYMLGKEKGADMATEIGFYDGYTGVMKSLIEESTNEKTRKLKALESLQDMIQSFPLRDPSYERLHSDLEKIRAKFKQVCSLLNVKPQFQNSSVKGISF</sequence>